<evidence type="ECO:0000313" key="7">
    <source>
        <dbReference type="EMBL" id="OJJ31956.1"/>
    </source>
</evidence>
<dbReference type="CDD" id="cd12148">
    <property type="entry name" value="fungal_TF_MHR"/>
    <property type="match status" value="1"/>
</dbReference>
<protein>
    <recommendedName>
        <fullName evidence="6">Xylanolytic transcriptional activator regulatory domain-containing protein</fullName>
    </recommendedName>
</protein>
<dbReference type="RefSeq" id="XP_040685633.1">
    <property type="nucleotide sequence ID" value="XM_040831337.1"/>
</dbReference>
<keyword evidence="5" id="KW-0539">Nucleus</keyword>
<dbReference type="GO" id="GO:0003677">
    <property type="term" value="F:DNA binding"/>
    <property type="evidence" value="ECO:0007669"/>
    <property type="project" value="UniProtKB-KW"/>
</dbReference>
<proteinExistence type="predicted"/>
<dbReference type="EMBL" id="KV878215">
    <property type="protein sequence ID" value="OJJ31956.1"/>
    <property type="molecule type" value="Genomic_DNA"/>
</dbReference>
<evidence type="ECO:0000256" key="4">
    <source>
        <dbReference type="ARBA" id="ARBA00023163"/>
    </source>
</evidence>
<comment type="subcellular location">
    <subcellularLocation>
        <location evidence="1">Nucleus</location>
    </subcellularLocation>
</comment>
<evidence type="ECO:0000259" key="6">
    <source>
        <dbReference type="SMART" id="SM00906"/>
    </source>
</evidence>
<organism evidence="7 8">
    <name type="scientific">Aspergillus wentii DTO 134E9</name>
    <dbReference type="NCBI Taxonomy" id="1073089"/>
    <lineage>
        <taxon>Eukaryota</taxon>
        <taxon>Fungi</taxon>
        <taxon>Dikarya</taxon>
        <taxon>Ascomycota</taxon>
        <taxon>Pezizomycotina</taxon>
        <taxon>Eurotiomycetes</taxon>
        <taxon>Eurotiomycetidae</taxon>
        <taxon>Eurotiales</taxon>
        <taxon>Aspergillaceae</taxon>
        <taxon>Aspergillus</taxon>
        <taxon>Aspergillus subgen. Cremei</taxon>
    </lineage>
</organism>
<dbReference type="GO" id="GO:0006351">
    <property type="term" value="P:DNA-templated transcription"/>
    <property type="evidence" value="ECO:0007669"/>
    <property type="project" value="InterPro"/>
</dbReference>
<evidence type="ECO:0000313" key="8">
    <source>
        <dbReference type="Proteomes" id="UP000184383"/>
    </source>
</evidence>
<keyword evidence="8" id="KW-1185">Reference proteome</keyword>
<keyword evidence="2" id="KW-0805">Transcription regulation</keyword>
<reference evidence="8" key="1">
    <citation type="journal article" date="2017" name="Genome Biol.">
        <title>Comparative genomics reveals high biological diversity and specific adaptations in the industrially and medically important fungal genus Aspergillus.</title>
        <authorList>
            <person name="de Vries R.P."/>
            <person name="Riley R."/>
            <person name="Wiebenga A."/>
            <person name="Aguilar-Osorio G."/>
            <person name="Amillis S."/>
            <person name="Uchima C.A."/>
            <person name="Anderluh G."/>
            <person name="Asadollahi M."/>
            <person name="Askin M."/>
            <person name="Barry K."/>
            <person name="Battaglia E."/>
            <person name="Bayram O."/>
            <person name="Benocci T."/>
            <person name="Braus-Stromeyer S.A."/>
            <person name="Caldana C."/>
            <person name="Canovas D."/>
            <person name="Cerqueira G.C."/>
            <person name="Chen F."/>
            <person name="Chen W."/>
            <person name="Choi C."/>
            <person name="Clum A."/>
            <person name="Dos Santos R.A."/>
            <person name="Damasio A.R."/>
            <person name="Diallinas G."/>
            <person name="Emri T."/>
            <person name="Fekete E."/>
            <person name="Flipphi M."/>
            <person name="Freyberg S."/>
            <person name="Gallo A."/>
            <person name="Gournas C."/>
            <person name="Habgood R."/>
            <person name="Hainaut M."/>
            <person name="Harispe M.L."/>
            <person name="Henrissat B."/>
            <person name="Hilden K.S."/>
            <person name="Hope R."/>
            <person name="Hossain A."/>
            <person name="Karabika E."/>
            <person name="Karaffa L."/>
            <person name="Karanyi Z."/>
            <person name="Krasevec N."/>
            <person name="Kuo A."/>
            <person name="Kusch H."/>
            <person name="LaButti K."/>
            <person name="Lagendijk E.L."/>
            <person name="Lapidus A."/>
            <person name="Levasseur A."/>
            <person name="Lindquist E."/>
            <person name="Lipzen A."/>
            <person name="Logrieco A.F."/>
            <person name="MacCabe A."/>
            <person name="Maekelae M.R."/>
            <person name="Malavazi I."/>
            <person name="Melin P."/>
            <person name="Meyer V."/>
            <person name="Mielnichuk N."/>
            <person name="Miskei M."/>
            <person name="Molnar A.P."/>
            <person name="Mule G."/>
            <person name="Ngan C.Y."/>
            <person name="Orejas M."/>
            <person name="Orosz E."/>
            <person name="Ouedraogo J.P."/>
            <person name="Overkamp K.M."/>
            <person name="Park H.-S."/>
            <person name="Perrone G."/>
            <person name="Piumi F."/>
            <person name="Punt P.J."/>
            <person name="Ram A.F."/>
            <person name="Ramon A."/>
            <person name="Rauscher S."/>
            <person name="Record E."/>
            <person name="Riano-Pachon D.M."/>
            <person name="Robert V."/>
            <person name="Roehrig J."/>
            <person name="Ruller R."/>
            <person name="Salamov A."/>
            <person name="Salih N.S."/>
            <person name="Samson R.A."/>
            <person name="Sandor E."/>
            <person name="Sanguinetti M."/>
            <person name="Schuetze T."/>
            <person name="Sepcic K."/>
            <person name="Shelest E."/>
            <person name="Sherlock G."/>
            <person name="Sophianopoulou V."/>
            <person name="Squina F.M."/>
            <person name="Sun H."/>
            <person name="Susca A."/>
            <person name="Todd R.B."/>
            <person name="Tsang A."/>
            <person name="Unkles S.E."/>
            <person name="van de Wiele N."/>
            <person name="van Rossen-Uffink D."/>
            <person name="Oliveira J.V."/>
            <person name="Vesth T.C."/>
            <person name="Visser J."/>
            <person name="Yu J.-H."/>
            <person name="Zhou M."/>
            <person name="Andersen M.R."/>
            <person name="Archer D.B."/>
            <person name="Baker S.E."/>
            <person name="Benoit I."/>
            <person name="Brakhage A.A."/>
            <person name="Braus G.H."/>
            <person name="Fischer R."/>
            <person name="Frisvad J.C."/>
            <person name="Goldman G.H."/>
            <person name="Houbraken J."/>
            <person name="Oakley B."/>
            <person name="Pocsi I."/>
            <person name="Scazzocchio C."/>
            <person name="Seiboth B."/>
            <person name="vanKuyk P.A."/>
            <person name="Wortman J."/>
            <person name="Dyer P.S."/>
            <person name="Grigoriev I.V."/>
        </authorList>
    </citation>
    <scope>NUCLEOTIDE SEQUENCE [LARGE SCALE GENOMIC DNA]</scope>
    <source>
        <strain evidence="8">DTO 134E9</strain>
    </source>
</reference>
<dbReference type="PANTHER" id="PTHR46910">
    <property type="entry name" value="TRANSCRIPTION FACTOR PDR1"/>
    <property type="match status" value="1"/>
</dbReference>
<dbReference type="OrthoDB" id="3266505at2759"/>
<dbReference type="GeneID" id="63747185"/>
<dbReference type="InterPro" id="IPR050987">
    <property type="entry name" value="AtrR-like"/>
</dbReference>
<name>A0A1L9RAK2_ASPWE</name>
<dbReference type="GO" id="GO:0003700">
    <property type="term" value="F:DNA-binding transcription factor activity"/>
    <property type="evidence" value="ECO:0007669"/>
    <property type="project" value="InterPro"/>
</dbReference>
<evidence type="ECO:0000256" key="1">
    <source>
        <dbReference type="ARBA" id="ARBA00004123"/>
    </source>
</evidence>
<dbReference type="Pfam" id="PF04082">
    <property type="entry name" value="Fungal_trans"/>
    <property type="match status" value="1"/>
</dbReference>
<keyword evidence="4" id="KW-0804">Transcription</keyword>
<dbReference type="InterPro" id="IPR007219">
    <property type="entry name" value="XnlR_reg_dom"/>
</dbReference>
<dbReference type="SMART" id="SM00906">
    <property type="entry name" value="Fungal_trans"/>
    <property type="match status" value="1"/>
</dbReference>
<dbReference type="Proteomes" id="UP000184383">
    <property type="component" value="Unassembled WGS sequence"/>
</dbReference>
<keyword evidence="3" id="KW-0238">DNA-binding</keyword>
<dbReference type="VEuPathDB" id="FungiDB:ASPWEDRAFT_175268"/>
<dbReference type="GO" id="GO:0005634">
    <property type="term" value="C:nucleus"/>
    <property type="evidence" value="ECO:0007669"/>
    <property type="project" value="UniProtKB-SubCell"/>
</dbReference>
<accession>A0A1L9RAK2</accession>
<dbReference type="AlphaFoldDB" id="A0A1L9RAK2"/>
<evidence type="ECO:0000256" key="3">
    <source>
        <dbReference type="ARBA" id="ARBA00023125"/>
    </source>
</evidence>
<sequence>MDTPGSDPQCINSEYITRLTERINRLNALTDNSDEQFDEPILQNGDFGFPLLASPRYPDEPNIMQDAFSIMQEVDPSRAIFETRLHPTIPKTSTAVPLPPREEMQRLLDVYFEHFNPIFPLFQQDDFRGLVDRIFNRDSSISAGSGACVYAVIALSYKLQLWYRSTPEKVAASWFYFNAATRLLPEISVGEDNLDNIQALALMTIFLQGSMQFNNASNLLGTAIRQTSSFDLYSSSASDQELISNIWRVLFVLDKECSLHSGLPPMIKSDFTRDLPFPSTCQSSLRHYYSLAQIEEQIYQDLYSGEQQTDPEQLLDIAWKLDHKLISWKNQLPPQILSDFNQPSKQYFLLHLMYNNSLMTVHRLPAIHCPYTGLLSRIGPSSNLTVRIGLSAEKRIESACSSIHLVQKLDLRSPVPFWLFPPHIIASVVLLLVTVILSEDSTQHHIEAIDSAVSFVELVNEKSGGEFRQMLRIASGTADIARKVSLKSKNDHQAGNVARVAIESAVRELHRGLKSRDRNRAVPRGRKRVGGMNDTASDFWWNLGSGNGTESDINWEEYLSHAILN</sequence>
<dbReference type="GO" id="GO:0008270">
    <property type="term" value="F:zinc ion binding"/>
    <property type="evidence" value="ECO:0007669"/>
    <property type="project" value="InterPro"/>
</dbReference>
<dbReference type="PANTHER" id="PTHR46910:SF37">
    <property type="entry name" value="ZN(II)2CYS6 TRANSCRIPTION FACTOR (EUROFUNG)"/>
    <property type="match status" value="1"/>
</dbReference>
<evidence type="ECO:0000256" key="2">
    <source>
        <dbReference type="ARBA" id="ARBA00023015"/>
    </source>
</evidence>
<evidence type="ECO:0000256" key="5">
    <source>
        <dbReference type="ARBA" id="ARBA00023242"/>
    </source>
</evidence>
<feature type="domain" description="Xylanolytic transcriptional activator regulatory" evidence="6">
    <location>
        <begin position="216"/>
        <end position="284"/>
    </location>
</feature>
<dbReference type="STRING" id="1073089.A0A1L9RAK2"/>
<gene>
    <name evidence="7" type="ORF">ASPWEDRAFT_175268</name>
</gene>